<dbReference type="EMBL" id="KB365060">
    <property type="protein sequence ID" value="ELV11656.1"/>
    <property type="molecule type" value="Genomic_DNA"/>
</dbReference>
<comment type="subcellular location">
    <subcellularLocation>
        <location evidence="1">Lysosome membrane</location>
    </subcellularLocation>
</comment>
<dbReference type="Gene3D" id="3.40.5.100">
    <property type="match status" value="1"/>
</dbReference>
<organism evidence="15 16">
    <name type="scientific">Tupaia chinensis</name>
    <name type="common">Chinese tree shrew</name>
    <name type="synonym">Tupaia belangeri chinensis</name>
    <dbReference type="NCBI Taxonomy" id="246437"/>
    <lineage>
        <taxon>Eukaryota</taxon>
        <taxon>Metazoa</taxon>
        <taxon>Chordata</taxon>
        <taxon>Craniata</taxon>
        <taxon>Vertebrata</taxon>
        <taxon>Euteleostomi</taxon>
        <taxon>Mammalia</taxon>
        <taxon>Eutheria</taxon>
        <taxon>Euarchontoglires</taxon>
        <taxon>Scandentia</taxon>
        <taxon>Tupaiidae</taxon>
        <taxon>Tupaia</taxon>
    </lineage>
</organism>
<dbReference type="InterPro" id="IPR032143">
    <property type="entry name" value="BORCS7"/>
</dbReference>
<keyword evidence="7" id="KW-0458">Lysosome</keyword>
<evidence type="ECO:0000259" key="14">
    <source>
        <dbReference type="Pfam" id="PF13847"/>
    </source>
</evidence>
<reference evidence="16" key="2">
    <citation type="journal article" date="2013" name="Nat. Commun.">
        <title>Genome of the Chinese tree shrew.</title>
        <authorList>
            <person name="Fan Y."/>
            <person name="Huang Z.Y."/>
            <person name="Cao C.C."/>
            <person name="Chen C.S."/>
            <person name="Chen Y.X."/>
            <person name="Fan D.D."/>
            <person name="He J."/>
            <person name="Hou H.L."/>
            <person name="Hu L."/>
            <person name="Hu X.T."/>
            <person name="Jiang X.T."/>
            <person name="Lai R."/>
            <person name="Lang Y.S."/>
            <person name="Liang B."/>
            <person name="Liao S.G."/>
            <person name="Mu D."/>
            <person name="Ma Y.Y."/>
            <person name="Niu Y.Y."/>
            <person name="Sun X.Q."/>
            <person name="Xia J.Q."/>
            <person name="Xiao J."/>
            <person name="Xiong Z.Q."/>
            <person name="Xu L."/>
            <person name="Yang L."/>
            <person name="Zhang Y."/>
            <person name="Zhao W."/>
            <person name="Zhao X.D."/>
            <person name="Zheng Y.T."/>
            <person name="Zhou J.M."/>
            <person name="Zhu Y.B."/>
            <person name="Zhang G.J."/>
            <person name="Wang J."/>
            <person name="Yao Y.G."/>
        </authorList>
    </citation>
    <scope>NUCLEOTIDE SEQUENCE [LARGE SCALE GENOMIC DNA]</scope>
</reference>
<dbReference type="InterPro" id="IPR026669">
    <property type="entry name" value="Arsenite_MeTrfase-like"/>
</dbReference>
<dbReference type="GO" id="GO:0032259">
    <property type="term" value="P:methylation"/>
    <property type="evidence" value="ECO:0007669"/>
    <property type="project" value="UniProtKB-KW"/>
</dbReference>
<evidence type="ECO:0000313" key="16">
    <source>
        <dbReference type="Proteomes" id="UP000011518"/>
    </source>
</evidence>
<dbReference type="CDD" id="cd02440">
    <property type="entry name" value="AdoMet_MTases"/>
    <property type="match status" value="1"/>
</dbReference>
<evidence type="ECO:0000256" key="11">
    <source>
        <dbReference type="ARBA" id="ARBA00047941"/>
    </source>
</evidence>
<evidence type="ECO:0000256" key="12">
    <source>
        <dbReference type="ARBA" id="ARBA00047943"/>
    </source>
</evidence>
<dbReference type="GO" id="GO:0030791">
    <property type="term" value="F:arsenite methyltransferase activity"/>
    <property type="evidence" value="ECO:0007669"/>
    <property type="project" value="UniProtKB-EC"/>
</dbReference>
<evidence type="ECO:0000256" key="6">
    <source>
        <dbReference type="ARBA" id="ARBA00023136"/>
    </source>
</evidence>
<dbReference type="GO" id="GO:0018872">
    <property type="term" value="P:arsonoacetate metabolic process"/>
    <property type="evidence" value="ECO:0007669"/>
    <property type="project" value="TreeGrafter"/>
</dbReference>
<dbReference type="GO" id="GO:0005829">
    <property type="term" value="C:cytosol"/>
    <property type="evidence" value="ECO:0007669"/>
    <property type="project" value="TreeGrafter"/>
</dbReference>
<reference evidence="16" key="1">
    <citation type="submission" date="2012-07" db="EMBL/GenBank/DDBJ databases">
        <title>Genome of the Chinese tree shrew, a rising model animal genetically related to primates.</title>
        <authorList>
            <person name="Zhang G."/>
            <person name="Fan Y."/>
            <person name="Yao Y."/>
            <person name="Huang Z."/>
        </authorList>
    </citation>
    <scope>NUCLEOTIDE SEQUENCE [LARGE SCALE GENOMIC DNA]</scope>
</reference>
<dbReference type="InParanoid" id="L8YBB6"/>
<dbReference type="STRING" id="246437.L8YBB6"/>
<feature type="domain" description="Methyltransferase" evidence="14">
    <location>
        <begin position="166"/>
        <end position="300"/>
    </location>
</feature>
<evidence type="ECO:0000256" key="13">
    <source>
        <dbReference type="ARBA" id="ARBA00048428"/>
    </source>
</evidence>
<keyword evidence="5" id="KW-0949">S-adenosyl-L-methionine</keyword>
<dbReference type="Pfam" id="PF16088">
    <property type="entry name" value="BORCS7"/>
    <property type="match status" value="1"/>
</dbReference>
<dbReference type="Proteomes" id="UP000011518">
    <property type="component" value="Unassembled WGS sequence"/>
</dbReference>
<comment type="catalytic activity">
    <reaction evidence="13">
        <text>arsenic triglutathione + 3 [thioredoxin]-dithiol + 3 S-adenosyl-L-methionine = trimethylarsine + 3 [thioredoxin]-disulfide + 3 glutathione + 3 S-adenosyl-L-homocysteine + 3 H(+)</text>
        <dbReference type="Rhea" id="RHEA:69432"/>
        <dbReference type="Rhea" id="RHEA-COMP:10698"/>
        <dbReference type="Rhea" id="RHEA-COMP:10700"/>
        <dbReference type="ChEBI" id="CHEBI:15378"/>
        <dbReference type="ChEBI" id="CHEBI:27130"/>
        <dbReference type="ChEBI" id="CHEBI:29950"/>
        <dbReference type="ChEBI" id="CHEBI:50058"/>
        <dbReference type="ChEBI" id="CHEBI:57856"/>
        <dbReference type="ChEBI" id="CHEBI:57925"/>
        <dbReference type="ChEBI" id="CHEBI:59789"/>
        <dbReference type="ChEBI" id="CHEBI:183640"/>
        <dbReference type="EC" id="2.1.1.137"/>
    </reaction>
</comment>
<comment type="catalytic activity">
    <reaction evidence="12">
        <text>arsenic triglutathione + 2 [thioredoxin]-dithiol + 2 S-adenosyl-L-methionine + H2O = dimethylarsinous acid + 2 [thioredoxin]-disulfide + 3 glutathione + 2 S-adenosyl-L-homocysteine + 2 H(+)</text>
        <dbReference type="Rhea" id="RHEA:69464"/>
        <dbReference type="Rhea" id="RHEA-COMP:10698"/>
        <dbReference type="Rhea" id="RHEA-COMP:10700"/>
        <dbReference type="ChEBI" id="CHEBI:15377"/>
        <dbReference type="ChEBI" id="CHEBI:15378"/>
        <dbReference type="ChEBI" id="CHEBI:23808"/>
        <dbReference type="ChEBI" id="CHEBI:29950"/>
        <dbReference type="ChEBI" id="CHEBI:50058"/>
        <dbReference type="ChEBI" id="CHEBI:57856"/>
        <dbReference type="ChEBI" id="CHEBI:57925"/>
        <dbReference type="ChEBI" id="CHEBI:59789"/>
        <dbReference type="ChEBI" id="CHEBI:183640"/>
        <dbReference type="EC" id="2.1.1.137"/>
    </reaction>
</comment>
<evidence type="ECO:0000256" key="7">
    <source>
        <dbReference type="ARBA" id="ARBA00023228"/>
    </source>
</evidence>
<evidence type="ECO:0000256" key="5">
    <source>
        <dbReference type="ARBA" id="ARBA00022691"/>
    </source>
</evidence>
<dbReference type="PANTHER" id="PTHR43675:SF8">
    <property type="entry name" value="ARSENITE METHYLTRANSFERASE"/>
    <property type="match status" value="1"/>
</dbReference>
<keyword evidence="16" id="KW-1185">Reference proteome</keyword>
<keyword evidence="4 15" id="KW-0808">Transferase</keyword>
<evidence type="ECO:0000256" key="9">
    <source>
        <dbReference type="ARBA" id="ARBA00034521"/>
    </source>
</evidence>
<sequence>MMATGTPDSQARFGQSVKGLLTEKVNTCGTDVIALTKQVLKGSRSSEVSGQWALVAQYCGNSPPSIAVQEAIQKKSPEVHQLPLGFSNLLALPAMASSCDAEIHKDVQLYYGQELKKSTDLRTNACTTTARPVSRHVQEALKNVHEEVALRYYGCGLVIPECLESCWILDLGSGSGRDCYALSQLVGEKGHVTGIDMTEGQVEVAKKYLDFHMEKYGFQAANVTFIHGYIEKLGEAGIKNETYDIVISNCVINLVPDKQEVLREAYRVLKHGGELYFSDVYASLELPEEIRTHKLLWGDCCFVSATFRLFKLSKAAPTKRCQVIYNGRITGHEQELIFDANFTFKEGEVVEVDEETAAILKHSRFAQAFVIRPREEKCPTSGGCSSVESKDMITDPFKLAEGSGDLNSRRPPGVAGGCCGTKKSC</sequence>
<accession>L8YBB6</accession>
<comment type="similarity">
    <text evidence="8">Belongs to the methyltransferase superfamily. Arsenite methyltransferase family.</text>
</comment>
<evidence type="ECO:0000256" key="2">
    <source>
        <dbReference type="ARBA" id="ARBA00005433"/>
    </source>
</evidence>
<evidence type="ECO:0000256" key="3">
    <source>
        <dbReference type="ARBA" id="ARBA00022295"/>
    </source>
</evidence>
<dbReference type="InterPro" id="IPR029063">
    <property type="entry name" value="SAM-dependent_MTases_sf"/>
</dbReference>
<dbReference type="GO" id="GO:0009404">
    <property type="term" value="P:toxin metabolic process"/>
    <property type="evidence" value="ECO:0007669"/>
    <property type="project" value="TreeGrafter"/>
</dbReference>
<keyword evidence="6" id="KW-0472">Membrane</keyword>
<evidence type="ECO:0000313" key="15">
    <source>
        <dbReference type="EMBL" id="ELV11656.1"/>
    </source>
</evidence>
<protein>
    <recommendedName>
        <fullName evidence="10">Arsenite methyltransferase</fullName>
        <ecNumber evidence="9">2.1.1.137</ecNumber>
    </recommendedName>
    <alternativeName>
        <fullName evidence="3">BLOC-1-related complex subunit 7</fullName>
    </alternativeName>
</protein>
<dbReference type="GO" id="GO:0005765">
    <property type="term" value="C:lysosomal membrane"/>
    <property type="evidence" value="ECO:0007669"/>
    <property type="project" value="UniProtKB-SubCell"/>
</dbReference>
<comment type="similarity">
    <text evidence="2">Belongs to the BORCS7 family.</text>
</comment>
<dbReference type="SUPFAM" id="SSF53335">
    <property type="entry name" value="S-adenosyl-L-methionine-dependent methyltransferases"/>
    <property type="match status" value="1"/>
</dbReference>
<gene>
    <name evidence="15" type="ORF">TREES_T100016514</name>
</gene>
<evidence type="ECO:0000256" key="4">
    <source>
        <dbReference type="ARBA" id="ARBA00022679"/>
    </source>
</evidence>
<dbReference type="Pfam" id="PF13847">
    <property type="entry name" value="Methyltransf_31"/>
    <property type="match status" value="1"/>
</dbReference>
<keyword evidence="15" id="KW-0489">Methyltransferase</keyword>
<evidence type="ECO:0000256" key="10">
    <source>
        <dbReference type="ARBA" id="ARBA00034545"/>
    </source>
</evidence>
<proteinExistence type="inferred from homology"/>
<dbReference type="AlphaFoldDB" id="L8YBB6"/>
<dbReference type="FunCoup" id="L8YBB6">
    <property type="interactions" value="212"/>
</dbReference>
<name>L8YBB6_TUPCH</name>
<evidence type="ECO:0000256" key="1">
    <source>
        <dbReference type="ARBA" id="ARBA00004656"/>
    </source>
</evidence>
<evidence type="ECO:0000256" key="8">
    <source>
        <dbReference type="ARBA" id="ARBA00034487"/>
    </source>
</evidence>
<dbReference type="InterPro" id="IPR025714">
    <property type="entry name" value="Methyltranfer_dom"/>
</dbReference>
<dbReference type="Gene3D" id="3.40.50.150">
    <property type="entry name" value="Vaccinia Virus protein VP39"/>
    <property type="match status" value="1"/>
</dbReference>
<comment type="catalytic activity">
    <reaction evidence="11">
        <text>arsenic triglutathione + [thioredoxin]-dithiol + S-adenosyl-L-methionine + 2 H2O = methylarsonous acid + [thioredoxin]-disulfide + 3 glutathione + S-adenosyl-L-homocysteine + H(+)</text>
        <dbReference type="Rhea" id="RHEA:69460"/>
        <dbReference type="Rhea" id="RHEA-COMP:10698"/>
        <dbReference type="Rhea" id="RHEA-COMP:10700"/>
        <dbReference type="ChEBI" id="CHEBI:15377"/>
        <dbReference type="ChEBI" id="CHEBI:15378"/>
        <dbReference type="ChEBI" id="CHEBI:17826"/>
        <dbReference type="ChEBI" id="CHEBI:29950"/>
        <dbReference type="ChEBI" id="CHEBI:50058"/>
        <dbReference type="ChEBI" id="CHEBI:57856"/>
        <dbReference type="ChEBI" id="CHEBI:57925"/>
        <dbReference type="ChEBI" id="CHEBI:59789"/>
        <dbReference type="ChEBI" id="CHEBI:183640"/>
        <dbReference type="EC" id="2.1.1.137"/>
    </reaction>
</comment>
<dbReference type="PANTHER" id="PTHR43675">
    <property type="entry name" value="ARSENITE METHYLTRANSFERASE"/>
    <property type="match status" value="1"/>
</dbReference>
<dbReference type="EC" id="2.1.1.137" evidence="9"/>